<evidence type="ECO:0000313" key="2">
    <source>
        <dbReference type="Proteomes" id="UP001052655"/>
    </source>
</evidence>
<sequence length="246" mass="26598">MTHRRHVTTATGPQATALARLRALGAAPPPGDGVAVFARIYLPFAEAAGRNPGAGRVPRPRPAGVLGGRCAERCLAAVDPEDDPGRPPACWRPLLQFRRHPQVRPAQFALAGLHAHVGHDLPLAVVDACRTLGCAPGDLEDEFDRVAELLLPVEERVRDELMPDPDALLITDPLTHLLGCWSLERARDAAWVTARALWSLRGLPELAGEFTERLDAAVGCAGRMLLTPLPVRPTPRTRNPRVSPTR</sequence>
<dbReference type="GeneID" id="91550087"/>
<dbReference type="Proteomes" id="UP001052655">
    <property type="component" value="Unassembled WGS sequence"/>
</dbReference>
<organism evidence="1 2">
    <name type="scientific">Streptomyces daghestanicus</name>
    <dbReference type="NCBI Taxonomy" id="66885"/>
    <lineage>
        <taxon>Bacteria</taxon>
        <taxon>Bacillati</taxon>
        <taxon>Actinomycetota</taxon>
        <taxon>Actinomycetes</taxon>
        <taxon>Kitasatosporales</taxon>
        <taxon>Streptomycetaceae</taxon>
        <taxon>Streptomyces</taxon>
    </lineage>
</organism>
<dbReference type="Pfam" id="PF19458">
    <property type="entry name" value="DUF5995"/>
    <property type="match status" value="1"/>
</dbReference>
<dbReference type="InterPro" id="IPR046037">
    <property type="entry name" value="DUF5995"/>
</dbReference>
<dbReference type="EMBL" id="BNDX01000002">
    <property type="protein sequence ID" value="GHI28820.1"/>
    <property type="molecule type" value="Genomic_DNA"/>
</dbReference>
<name>A0ABQ3PUX4_9ACTN</name>
<protein>
    <submittedName>
        <fullName evidence="1">Uncharacterized protein</fullName>
    </submittedName>
</protein>
<gene>
    <name evidence="1" type="ORF">Sdagh_05500</name>
</gene>
<reference evidence="1" key="1">
    <citation type="submission" date="2024-05" db="EMBL/GenBank/DDBJ databases">
        <title>Whole genome shotgun sequence of Streptomyces daghestanicus NBRC 12762.</title>
        <authorList>
            <person name="Komaki H."/>
            <person name="Tamura T."/>
        </authorList>
    </citation>
    <scope>NUCLEOTIDE SEQUENCE</scope>
    <source>
        <strain evidence="1">NBRC 12762</strain>
    </source>
</reference>
<accession>A0ABQ3PUX4</accession>
<comment type="caution">
    <text evidence="1">The sequence shown here is derived from an EMBL/GenBank/DDBJ whole genome shotgun (WGS) entry which is preliminary data.</text>
</comment>
<keyword evidence="2" id="KW-1185">Reference proteome</keyword>
<evidence type="ECO:0000313" key="1">
    <source>
        <dbReference type="EMBL" id="GHI28820.1"/>
    </source>
</evidence>
<dbReference type="RefSeq" id="WP_189419028.1">
    <property type="nucleotide sequence ID" value="NZ_BMTC01000014.1"/>
</dbReference>
<proteinExistence type="predicted"/>